<dbReference type="Gene3D" id="3.50.50.60">
    <property type="entry name" value="FAD/NAD(P)-binding domain"/>
    <property type="match status" value="1"/>
</dbReference>
<dbReference type="InterPro" id="IPR036188">
    <property type="entry name" value="FAD/NAD-bd_sf"/>
</dbReference>
<evidence type="ECO:0008006" key="3">
    <source>
        <dbReference type="Google" id="ProtNLM"/>
    </source>
</evidence>
<dbReference type="AlphaFoldDB" id="A0A0R0AQ00"/>
<gene>
    <name evidence="1" type="ORF">ARC20_10170</name>
</gene>
<organism evidence="1 2">
    <name type="scientific">Stenotrophomonas panacihumi</name>
    <dbReference type="NCBI Taxonomy" id="676599"/>
    <lineage>
        <taxon>Bacteria</taxon>
        <taxon>Pseudomonadati</taxon>
        <taxon>Pseudomonadota</taxon>
        <taxon>Gammaproteobacteria</taxon>
        <taxon>Lysobacterales</taxon>
        <taxon>Lysobacteraceae</taxon>
        <taxon>Stenotrophomonas</taxon>
    </lineage>
</organism>
<evidence type="ECO:0000313" key="2">
    <source>
        <dbReference type="Proteomes" id="UP000051802"/>
    </source>
</evidence>
<proteinExistence type="predicted"/>
<comment type="caution">
    <text evidence="1">The sequence shown here is derived from an EMBL/GenBank/DDBJ whole genome shotgun (WGS) entry which is preliminary data.</text>
</comment>
<accession>A0A0R0AQ00</accession>
<protein>
    <recommendedName>
        <fullName evidence="3">FAD dependent oxidoreductase domain-containing protein</fullName>
    </recommendedName>
</protein>
<dbReference type="SUPFAM" id="SSF51905">
    <property type="entry name" value="FAD/NAD(P)-binding domain"/>
    <property type="match status" value="1"/>
</dbReference>
<sequence>MLGQPAPRPRGSLEVLSGRACVALASLGIAPPAGRTCTRILSRWDTGVFLERDTADAPGGAGRVVDRADFDPVLLASAYAAGADFVPVRVRVAPCLPGTPVIIGTGRRVPRFVEGARTRCQPGIAQWGWRAGRSALCGTLVVDRGEDGWWYALGDLEGTTLAWCARQALATSQWQARVRASDWLPAEWADAVPSCRPAGSGEGPAPRWEALPVGDSALHVDPLTGHGLAFAMESAQRAVATVCAGPAAVGDYAAWLASRRDSYLRERAVFLPDTPGHSSTVTARPINTPAPAAAIQFASTALLRSRPAAL</sequence>
<dbReference type="Proteomes" id="UP000051802">
    <property type="component" value="Unassembled WGS sequence"/>
</dbReference>
<dbReference type="STRING" id="676599.ARC20_10170"/>
<name>A0A0R0AQ00_9GAMM</name>
<evidence type="ECO:0000313" key="1">
    <source>
        <dbReference type="EMBL" id="KRG43143.1"/>
    </source>
</evidence>
<reference evidence="1 2" key="1">
    <citation type="submission" date="2015-10" db="EMBL/GenBank/DDBJ databases">
        <title>Genome sequencing and analysis of members of genus Stenotrophomonas.</title>
        <authorList>
            <person name="Patil P.P."/>
            <person name="Midha S."/>
            <person name="Patil P.B."/>
        </authorList>
    </citation>
    <scope>NUCLEOTIDE SEQUENCE [LARGE SCALE GENOMIC DNA]</scope>
    <source>
        <strain evidence="1 2">JCM 16536</strain>
    </source>
</reference>
<dbReference type="EMBL" id="LLXU01000077">
    <property type="protein sequence ID" value="KRG43143.1"/>
    <property type="molecule type" value="Genomic_DNA"/>
</dbReference>
<keyword evidence="2" id="KW-1185">Reference proteome</keyword>